<comment type="caution">
    <text evidence="2">The sequence shown here is derived from an EMBL/GenBank/DDBJ whole genome shotgun (WGS) entry which is preliminary data.</text>
</comment>
<dbReference type="Proteomes" id="UP000608071">
    <property type="component" value="Unassembled WGS sequence"/>
</dbReference>
<accession>A0ABR8T6H7</accession>
<reference evidence="2 3" key="1">
    <citation type="submission" date="2020-08" db="EMBL/GenBank/DDBJ databases">
        <title>A Genomic Blueprint of the Chicken Gut Microbiome.</title>
        <authorList>
            <person name="Gilroy R."/>
            <person name="Ravi A."/>
            <person name="Getino M."/>
            <person name="Pursley I."/>
            <person name="Horton D.L."/>
            <person name="Alikhan N.-F."/>
            <person name="Baker D."/>
            <person name="Gharbi K."/>
            <person name="Hall N."/>
            <person name="Watson M."/>
            <person name="Adriaenssens E.M."/>
            <person name="Foster-Nyarko E."/>
            <person name="Jarju S."/>
            <person name="Secka A."/>
            <person name="Antonio M."/>
            <person name="Oren A."/>
            <person name="Chaudhuri R."/>
            <person name="La Ragione R.M."/>
            <person name="Hildebrand F."/>
            <person name="Pallen M.J."/>
        </authorList>
    </citation>
    <scope>NUCLEOTIDE SEQUENCE [LARGE SCALE GENOMIC DNA]</scope>
    <source>
        <strain evidence="2 3">Sa2BVA9</strain>
    </source>
</reference>
<keyword evidence="1" id="KW-1133">Transmembrane helix</keyword>
<evidence type="ECO:0000313" key="3">
    <source>
        <dbReference type="Proteomes" id="UP000608071"/>
    </source>
</evidence>
<evidence type="ECO:0000313" key="2">
    <source>
        <dbReference type="EMBL" id="MBD7971375.1"/>
    </source>
</evidence>
<keyword evidence="1" id="KW-0472">Membrane</keyword>
<organism evidence="2 3">
    <name type="scientific">Paenibacillus gallinarum</name>
    <dbReference type="NCBI Taxonomy" id="2762232"/>
    <lineage>
        <taxon>Bacteria</taxon>
        <taxon>Bacillati</taxon>
        <taxon>Bacillota</taxon>
        <taxon>Bacilli</taxon>
        <taxon>Bacillales</taxon>
        <taxon>Paenibacillaceae</taxon>
        <taxon>Paenibacillus</taxon>
    </lineage>
</organism>
<proteinExistence type="predicted"/>
<sequence length="130" mass="14918">MKKKAYIPLLILLIGSLFFNIFLYQSHNAKQDLFQQNLNQRLLSELSFFSSKLEEGKVPNTSVLSSASRIDILSYYSDLEVNTSLAEIIAEKIDNNQPLKNVGKVQEKIIDIQDDPDQEKILELNNFLKK</sequence>
<evidence type="ECO:0000256" key="1">
    <source>
        <dbReference type="SAM" id="Phobius"/>
    </source>
</evidence>
<gene>
    <name evidence="2" type="ORF">H9647_25270</name>
</gene>
<name>A0ABR8T6H7_9BACL</name>
<keyword evidence="3" id="KW-1185">Reference proteome</keyword>
<dbReference type="EMBL" id="JACSQL010000033">
    <property type="protein sequence ID" value="MBD7971375.1"/>
    <property type="molecule type" value="Genomic_DNA"/>
</dbReference>
<keyword evidence="1" id="KW-0812">Transmembrane</keyword>
<feature type="transmembrane region" description="Helical" evidence="1">
    <location>
        <begin position="6"/>
        <end position="24"/>
    </location>
</feature>
<dbReference type="RefSeq" id="WP_160037223.1">
    <property type="nucleotide sequence ID" value="NZ_JACSQL010000033.1"/>
</dbReference>
<protein>
    <submittedName>
        <fullName evidence="2">Uncharacterized protein</fullName>
    </submittedName>
</protein>